<sequence length="320" mass="35635">MIPAMAGRKNGKVYLHRMRYTFFFSSSARRHAVRLLITATATVLFSCASPQGVHDTVTVGTFNMEWLGDGQGDNKTRNDGDYLKIADVILKTEADVLGIQEVENDQALRKVLRYMEGYDGFVANGGSAQNVGVIFRKGMTVENKGLYMPLAINPSRNRPGLVLACRKGDFDWLMMVVHLKSTSRYDSTNALREESRTVRAQQADVLHAWVDSTLRSGKEADVLIVGDMNDFPARRQQPTLTALIEDPNVTFITSQLKSCKNQSWFVIDHVVASTSAMKRYIKGSERLENFRAFLDAADSDVVSDHCPVLVRFSTAGPDND</sequence>
<dbReference type="AlphaFoldDB" id="A0A1M3KVI9"/>
<dbReference type="GO" id="GO:0003824">
    <property type="term" value="F:catalytic activity"/>
    <property type="evidence" value="ECO:0007669"/>
    <property type="project" value="InterPro"/>
</dbReference>
<dbReference type="Proteomes" id="UP000184233">
    <property type="component" value="Unassembled WGS sequence"/>
</dbReference>
<dbReference type="PANTHER" id="PTHR42834">
    <property type="entry name" value="ENDONUCLEASE/EXONUCLEASE/PHOSPHATASE FAMILY PROTEIN (AFU_ORTHOLOGUE AFUA_3G09210)"/>
    <property type="match status" value="1"/>
</dbReference>
<proteinExistence type="predicted"/>
<evidence type="ECO:0000259" key="1">
    <source>
        <dbReference type="Pfam" id="PF03372"/>
    </source>
</evidence>
<organism evidence="2 3">
    <name type="scientific">Candidatus Kapaibacterium thiocyanatum</name>
    <dbReference type="NCBI Taxonomy" id="1895771"/>
    <lineage>
        <taxon>Bacteria</taxon>
        <taxon>Pseudomonadati</taxon>
        <taxon>Candidatus Kapaibacteriota</taxon>
        <taxon>Candidatus Kapaibacteriia</taxon>
        <taxon>Candidatus Kapaibacteriales</taxon>
        <taxon>Candidatus Kapaibacteriaceae</taxon>
        <taxon>Candidatus Kapaibacterium</taxon>
    </lineage>
</organism>
<reference evidence="2 3" key="1">
    <citation type="submission" date="2016-09" db="EMBL/GenBank/DDBJ databases">
        <title>Genome-resolved meta-omics ties microbial dynamics to process performance in biotechnology for thiocyanate degradation.</title>
        <authorList>
            <person name="Kantor R.S."/>
            <person name="Huddy R.J."/>
            <person name="Iyer R."/>
            <person name="Thomas B.C."/>
            <person name="Brown C.T."/>
            <person name="Anantharaman K."/>
            <person name="Tringe S."/>
            <person name="Hettich R.L."/>
            <person name="Harrison S.T."/>
            <person name="Banfield J.F."/>
        </authorList>
    </citation>
    <scope>NUCLEOTIDE SEQUENCE [LARGE SCALE GENOMIC DNA]</scope>
    <source>
        <strain evidence="2">59-99</strain>
    </source>
</reference>
<dbReference type="InterPro" id="IPR005135">
    <property type="entry name" value="Endo/exonuclease/phosphatase"/>
</dbReference>
<dbReference type="Gene3D" id="3.60.10.10">
    <property type="entry name" value="Endonuclease/exonuclease/phosphatase"/>
    <property type="match status" value="1"/>
</dbReference>
<gene>
    <name evidence="2" type="ORF">BGO89_13155</name>
</gene>
<accession>A0A1M3KVI9</accession>
<evidence type="ECO:0000313" key="3">
    <source>
        <dbReference type="Proteomes" id="UP000184233"/>
    </source>
</evidence>
<dbReference type="EMBL" id="MKVH01000025">
    <property type="protein sequence ID" value="OJX56281.1"/>
    <property type="molecule type" value="Genomic_DNA"/>
</dbReference>
<protein>
    <recommendedName>
        <fullName evidence="1">Endonuclease/exonuclease/phosphatase domain-containing protein</fullName>
    </recommendedName>
</protein>
<dbReference type="SUPFAM" id="SSF56219">
    <property type="entry name" value="DNase I-like"/>
    <property type="match status" value="1"/>
</dbReference>
<dbReference type="InterPro" id="IPR036691">
    <property type="entry name" value="Endo/exonu/phosph_ase_sf"/>
</dbReference>
<name>A0A1M3KVI9_9BACT</name>
<dbReference type="PANTHER" id="PTHR42834:SF1">
    <property type="entry name" value="ENDONUCLEASE_EXONUCLEASE_PHOSPHATASE FAMILY PROTEIN (AFU_ORTHOLOGUE AFUA_3G09210)"/>
    <property type="match status" value="1"/>
</dbReference>
<comment type="caution">
    <text evidence="2">The sequence shown here is derived from an EMBL/GenBank/DDBJ whole genome shotgun (WGS) entry which is preliminary data.</text>
</comment>
<dbReference type="Pfam" id="PF03372">
    <property type="entry name" value="Exo_endo_phos"/>
    <property type="match status" value="1"/>
</dbReference>
<evidence type="ECO:0000313" key="2">
    <source>
        <dbReference type="EMBL" id="OJX56281.1"/>
    </source>
</evidence>
<feature type="domain" description="Endonuclease/exonuclease/phosphatase" evidence="1">
    <location>
        <begin position="61"/>
        <end position="305"/>
    </location>
</feature>
<dbReference type="STRING" id="1895771.BGO89_13155"/>